<name>A0ABS4W3M3_9PSEU</name>
<dbReference type="EMBL" id="JAGINU010000001">
    <property type="protein sequence ID" value="MBP2370284.1"/>
    <property type="molecule type" value="Genomic_DNA"/>
</dbReference>
<protein>
    <submittedName>
        <fullName evidence="1">Uncharacterized protein involved in exopolysaccharide biosynthesis</fullName>
    </submittedName>
</protein>
<dbReference type="Proteomes" id="UP001519295">
    <property type="component" value="Unassembled WGS sequence"/>
</dbReference>
<proteinExistence type="predicted"/>
<reference evidence="1 2" key="1">
    <citation type="submission" date="2021-03" db="EMBL/GenBank/DDBJ databases">
        <title>Sequencing the genomes of 1000 actinobacteria strains.</title>
        <authorList>
            <person name="Klenk H.-P."/>
        </authorList>
    </citation>
    <scope>NUCLEOTIDE SEQUENCE [LARGE SCALE GENOMIC DNA]</scope>
    <source>
        <strain evidence="1 2">DSM 45256</strain>
    </source>
</reference>
<evidence type="ECO:0000313" key="1">
    <source>
        <dbReference type="EMBL" id="MBP2370284.1"/>
    </source>
</evidence>
<dbReference type="RefSeq" id="WP_210033398.1">
    <property type="nucleotide sequence ID" value="NZ_JAGINU010000001.1"/>
</dbReference>
<evidence type="ECO:0000313" key="2">
    <source>
        <dbReference type="Proteomes" id="UP001519295"/>
    </source>
</evidence>
<sequence length="53" mass="6215">MSLYLATDPVAEQRAALRAEREQIERDTYVKHLRLAEIRRELAALPPEEGDHW</sequence>
<keyword evidence="2" id="KW-1185">Reference proteome</keyword>
<accession>A0ABS4W3M3</accession>
<comment type="caution">
    <text evidence="1">The sequence shown here is derived from an EMBL/GenBank/DDBJ whole genome shotgun (WGS) entry which is preliminary data.</text>
</comment>
<gene>
    <name evidence="1" type="ORF">JOF36_005980</name>
</gene>
<organism evidence="1 2">
    <name type="scientific">Pseudonocardia parietis</name>
    <dbReference type="NCBI Taxonomy" id="570936"/>
    <lineage>
        <taxon>Bacteria</taxon>
        <taxon>Bacillati</taxon>
        <taxon>Actinomycetota</taxon>
        <taxon>Actinomycetes</taxon>
        <taxon>Pseudonocardiales</taxon>
        <taxon>Pseudonocardiaceae</taxon>
        <taxon>Pseudonocardia</taxon>
    </lineage>
</organism>